<protein>
    <submittedName>
        <fullName evidence="1">Uncharacterized protein</fullName>
    </submittedName>
</protein>
<evidence type="ECO:0000313" key="1">
    <source>
        <dbReference type="EMBL" id="NLQ25503.1"/>
    </source>
</evidence>
<evidence type="ECO:0000313" key="2">
    <source>
        <dbReference type="Proteomes" id="UP000527352"/>
    </source>
</evidence>
<organism evidence="1 2">
    <name type="scientific">Shewanella oncorhynchi</name>
    <dbReference type="NCBI Taxonomy" id="2726434"/>
    <lineage>
        <taxon>Bacteria</taxon>
        <taxon>Pseudomonadati</taxon>
        <taxon>Pseudomonadota</taxon>
        <taxon>Gammaproteobacteria</taxon>
        <taxon>Alteromonadales</taxon>
        <taxon>Shewanellaceae</taxon>
        <taxon>Shewanella</taxon>
    </lineage>
</organism>
<accession>A0ABX1KVT7</accession>
<name>A0ABX1KVT7_9GAMM</name>
<dbReference type="RefSeq" id="WP_168827755.1">
    <property type="nucleotide sequence ID" value="NZ_JABAEB010000022.1"/>
</dbReference>
<sequence>MKIGEFRAYESLLKGETGHSQLFNAFNDKQTTQKSKEYAIPSELPQGE</sequence>
<proteinExistence type="predicted"/>
<gene>
    <name evidence="1" type="ORF">HGO26_21870</name>
</gene>
<dbReference type="Proteomes" id="UP000527352">
    <property type="component" value="Unassembled WGS sequence"/>
</dbReference>
<comment type="caution">
    <text evidence="1">The sequence shown here is derived from an EMBL/GenBank/DDBJ whole genome shotgun (WGS) entry which is preliminary data.</text>
</comment>
<dbReference type="EMBL" id="JABAEB010000022">
    <property type="protein sequence ID" value="NLQ25503.1"/>
    <property type="molecule type" value="Genomic_DNA"/>
</dbReference>
<keyword evidence="2" id="KW-1185">Reference proteome</keyword>
<reference evidence="1 2" key="1">
    <citation type="submission" date="2020-04" db="EMBL/GenBank/DDBJ databases">
        <title>The first description of lens atrophy caused by putative novel Shewanella sp. that is a new emerging pathogen for cultured rainbow trout?</title>
        <authorList>
            <person name="Saticioglu I.B."/>
            <person name="Duman M."/>
            <person name="Altun S."/>
        </authorList>
    </citation>
    <scope>NUCLEOTIDE SEQUENCE [LARGE SCALE GENOMIC DNA]</scope>
    <source>
        <strain evidence="1 2">S-1</strain>
    </source>
</reference>